<evidence type="ECO:0000313" key="1">
    <source>
        <dbReference type="EMBL" id="ADW18102.1"/>
    </source>
</evidence>
<evidence type="ECO:0008006" key="3">
    <source>
        <dbReference type="Google" id="ProtNLM"/>
    </source>
</evidence>
<keyword evidence="2" id="KW-1185">Reference proteome</keyword>
<sequence length="82" mass="9572">MKCRLLAAAILLLACGGCVGYYHDPYYYDAYPYGPYYTPYRPPALYADPGWIFLYPNIFFDFTYHEGRGSHRGYPHGGHHRR</sequence>
<gene>
    <name evidence="1" type="ordered locus">Despr_1954</name>
</gene>
<dbReference type="Proteomes" id="UP000006365">
    <property type="component" value="Chromosome"/>
</dbReference>
<dbReference type="AlphaFoldDB" id="A0A7U4DPL3"/>
<dbReference type="RefSeq" id="WP_015724642.1">
    <property type="nucleotide sequence ID" value="NC_014972.1"/>
</dbReference>
<proteinExistence type="predicted"/>
<name>A0A7U4DPL3_DESPD</name>
<dbReference type="EMBL" id="CP002364">
    <property type="protein sequence ID" value="ADW18102.1"/>
    <property type="molecule type" value="Genomic_DNA"/>
</dbReference>
<reference evidence="1 2" key="1">
    <citation type="journal article" date="2011" name="Stand. Genomic Sci.">
        <title>Complete genome sequence of Desulfobulbus propionicus type strain (1pr3).</title>
        <authorList>
            <person name="Pagani I."/>
            <person name="Lapidus A."/>
            <person name="Nolan M."/>
            <person name="Lucas S."/>
            <person name="Hammon N."/>
            <person name="Deshpande S."/>
            <person name="Cheng J.F."/>
            <person name="Chertkov O."/>
            <person name="Davenport K."/>
            <person name="Tapia R."/>
            <person name="Han C."/>
            <person name="Goodwin L."/>
            <person name="Pitluck S."/>
            <person name="Liolios K."/>
            <person name="Mavromatis K."/>
            <person name="Ivanova N."/>
            <person name="Mikhailova N."/>
            <person name="Pati A."/>
            <person name="Chen A."/>
            <person name="Palaniappan K."/>
            <person name="Land M."/>
            <person name="Hauser L."/>
            <person name="Chang Y.J."/>
            <person name="Jeffries C.D."/>
            <person name="Detter J.C."/>
            <person name="Brambilla E."/>
            <person name="Kannan K.P."/>
            <person name="Djao O.D."/>
            <person name="Rohde M."/>
            <person name="Pukall R."/>
            <person name="Spring S."/>
            <person name="Goker M."/>
            <person name="Sikorski J."/>
            <person name="Woyke T."/>
            <person name="Bristow J."/>
            <person name="Eisen J.A."/>
            <person name="Markowitz V."/>
            <person name="Hugenholtz P."/>
            <person name="Kyrpides N.C."/>
            <person name="Klenk H.P."/>
        </authorList>
    </citation>
    <scope>NUCLEOTIDE SEQUENCE [LARGE SCALE GENOMIC DNA]</scope>
    <source>
        <strain evidence="2">ATCC 33891 / DSM 2032 / 1pr3</strain>
    </source>
</reference>
<organism evidence="1 2">
    <name type="scientific">Desulfobulbus propionicus (strain ATCC 33891 / DSM 2032 / VKM B-1956 / 1pr3)</name>
    <dbReference type="NCBI Taxonomy" id="577650"/>
    <lineage>
        <taxon>Bacteria</taxon>
        <taxon>Pseudomonadati</taxon>
        <taxon>Thermodesulfobacteriota</taxon>
        <taxon>Desulfobulbia</taxon>
        <taxon>Desulfobulbales</taxon>
        <taxon>Desulfobulbaceae</taxon>
        <taxon>Desulfobulbus</taxon>
    </lineage>
</organism>
<protein>
    <recommendedName>
        <fullName evidence="3">Lipoprotein</fullName>
    </recommendedName>
</protein>
<dbReference type="KEGG" id="dpr:Despr_1954"/>
<dbReference type="PROSITE" id="PS51257">
    <property type="entry name" value="PROKAR_LIPOPROTEIN"/>
    <property type="match status" value="1"/>
</dbReference>
<accession>A0A7U4DPL3</accession>
<evidence type="ECO:0000313" key="2">
    <source>
        <dbReference type="Proteomes" id="UP000006365"/>
    </source>
</evidence>